<keyword evidence="17" id="KW-1185">Reference proteome</keyword>
<organism evidence="16 17">
    <name type="scientific">Rhodotorula paludigena</name>
    <dbReference type="NCBI Taxonomy" id="86838"/>
    <lineage>
        <taxon>Eukaryota</taxon>
        <taxon>Fungi</taxon>
        <taxon>Dikarya</taxon>
        <taxon>Basidiomycota</taxon>
        <taxon>Pucciniomycotina</taxon>
        <taxon>Microbotryomycetes</taxon>
        <taxon>Sporidiobolales</taxon>
        <taxon>Sporidiobolaceae</taxon>
        <taxon>Rhodotorula</taxon>
    </lineage>
</organism>
<feature type="binding site" evidence="12">
    <location>
        <position position="262"/>
    </location>
    <ligand>
        <name>Mg(2+)</name>
        <dbReference type="ChEBI" id="CHEBI:18420"/>
    </ligand>
</feature>
<dbReference type="Proteomes" id="UP001342314">
    <property type="component" value="Unassembled WGS sequence"/>
</dbReference>
<feature type="binding site" evidence="11">
    <location>
        <position position="356"/>
    </location>
    <ligand>
        <name>substrate</name>
    </ligand>
</feature>
<evidence type="ECO:0000256" key="10">
    <source>
        <dbReference type="PIRSR" id="PIRSR605959-1"/>
    </source>
</evidence>
<evidence type="ECO:0000313" key="16">
    <source>
        <dbReference type="EMBL" id="GJN88256.1"/>
    </source>
</evidence>
<dbReference type="InterPro" id="IPR036663">
    <property type="entry name" value="Fumarylacetoacetase_C_sf"/>
</dbReference>
<comment type="similarity">
    <text evidence="2 13">Belongs to the FAH family.</text>
</comment>
<feature type="binding site" evidence="12">
    <location>
        <position position="258"/>
    </location>
    <ligand>
        <name>Mg(2+)</name>
        <dbReference type="ChEBI" id="CHEBI:18420"/>
    </ligand>
</feature>
<dbReference type="EC" id="3.7.1.2" evidence="3 13"/>
<feature type="active site" description="Proton acceptor" evidence="10">
    <location>
        <position position="138"/>
    </location>
</feature>
<gene>
    <name evidence="16" type="ORF">Rhopal_001221-T1</name>
</gene>
<dbReference type="PANTHER" id="PTHR43069:SF5">
    <property type="entry name" value="FUMARYLACETOACETASE"/>
    <property type="match status" value="1"/>
</dbReference>
<reference evidence="16 17" key="1">
    <citation type="submission" date="2021-12" db="EMBL/GenBank/DDBJ databases">
        <title>High titer production of polyol ester of fatty acids by Rhodotorula paludigena BS15 towards product separation-free biomass refinery.</title>
        <authorList>
            <person name="Mano J."/>
            <person name="Ono H."/>
            <person name="Tanaka T."/>
            <person name="Naito K."/>
            <person name="Sushida H."/>
            <person name="Ike M."/>
            <person name="Tokuyasu K."/>
            <person name="Kitaoka M."/>
        </authorList>
    </citation>
    <scope>NUCLEOTIDE SEQUENCE [LARGE SCALE GENOMIC DNA]</scope>
    <source>
        <strain evidence="16 17">BS15</strain>
    </source>
</reference>
<feature type="domain" description="Fumarylacetoacetase N-terminal" evidence="15">
    <location>
        <begin position="15"/>
        <end position="123"/>
    </location>
</feature>
<evidence type="ECO:0000259" key="15">
    <source>
        <dbReference type="Pfam" id="PF09298"/>
    </source>
</evidence>
<evidence type="ECO:0000256" key="11">
    <source>
        <dbReference type="PIRSR" id="PIRSR605959-2"/>
    </source>
</evidence>
<dbReference type="Pfam" id="PF01557">
    <property type="entry name" value="FAA_hydrolase"/>
    <property type="match status" value="1"/>
</dbReference>
<accession>A0AAV5GF43</accession>
<dbReference type="SUPFAM" id="SSF56529">
    <property type="entry name" value="FAH"/>
    <property type="match status" value="1"/>
</dbReference>
<sequence length="426" mass="45482">MSWLDVAPNSHFSLNNIPFGIISRRGTDATRVCATRIGDNVVDLSVLEAEGLLSEAFGDEGSTRRFFAKPTLNDFAALPVETRDAVRLAIQSLLSASSSTLRENAELRQRAVLSIDAVETHLPLTIPDFVDYSIFPAHALGAGRAIFGPDTPLPPLFGRLPMAYNGRAGTVSVDEVIVRPQGQIRAFSPGREVSIGESRALDWEFELGAFVSHSTKPGTALSPSSAQSHIFGFVLLNDWSARDVQSLEMVPLGPFNGKSFATTISPWVVVPAALEPFKAEKDIAPELGLAPPPEYLQEPSSAKTAYDIEFASDPSTAHLVATANYRPAAWSFPQLLAYQTFSGARLQTGDLLGSGTISNDGPRKQGCLLEMAKGGKEPLEVGGEQRAWLLDGDEVVFSARAGPEGSGVGFGELRGKVLPASHLQAA</sequence>
<protein>
    <recommendedName>
        <fullName evidence="3 13">Fumarylacetoacetase</fullName>
        <ecNumber evidence="3 13">3.7.1.2</ecNumber>
    </recommendedName>
    <alternativeName>
        <fullName evidence="13">Fumarylacetoacetate hydrolase</fullName>
    </alternativeName>
</protein>
<feature type="domain" description="Fumarylacetoacetase-like C-terminal" evidence="14">
    <location>
        <begin position="161"/>
        <end position="417"/>
    </location>
</feature>
<dbReference type="InterPro" id="IPR011234">
    <property type="entry name" value="Fumarylacetoacetase-like_C"/>
</dbReference>
<keyword evidence="8 13" id="KW-0828">Tyrosine catabolism</keyword>
<comment type="caution">
    <text evidence="16">The sequence shown here is derived from an EMBL/GenBank/DDBJ whole genome shotgun (WGS) entry which is preliminary data.</text>
</comment>
<evidence type="ECO:0000259" key="14">
    <source>
        <dbReference type="Pfam" id="PF01557"/>
    </source>
</evidence>
<dbReference type="Gene3D" id="2.30.30.230">
    <property type="entry name" value="Fumarylacetoacetase, N-terminal domain"/>
    <property type="match status" value="1"/>
</dbReference>
<dbReference type="NCBIfam" id="TIGR01266">
    <property type="entry name" value="fum_ac_acetase"/>
    <property type="match status" value="1"/>
</dbReference>
<proteinExistence type="inferred from homology"/>
<comment type="pathway">
    <text evidence="1 13">Amino-acid degradation; L-phenylalanine degradation; acetoacetate and fumarate from L-phenylalanine: step 6/6.</text>
</comment>
<evidence type="ECO:0000256" key="3">
    <source>
        <dbReference type="ARBA" id="ARBA00012094"/>
    </source>
</evidence>
<dbReference type="Pfam" id="PF09298">
    <property type="entry name" value="FAA_hydrolase_N"/>
    <property type="match status" value="1"/>
</dbReference>
<evidence type="ECO:0000256" key="2">
    <source>
        <dbReference type="ARBA" id="ARBA00010211"/>
    </source>
</evidence>
<dbReference type="EMBL" id="BQKY01000002">
    <property type="protein sequence ID" value="GJN88256.1"/>
    <property type="molecule type" value="Genomic_DNA"/>
</dbReference>
<evidence type="ECO:0000256" key="5">
    <source>
        <dbReference type="ARBA" id="ARBA00022801"/>
    </source>
</evidence>
<evidence type="ECO:0000256" key="7">
    <source>
        <dbReference type="ARBA" id="ARBA00022842"/>
    </source>
</evidence>
<feature type="binding site" evidence="11">
    <location>
        <position position="245"/>
    </location>
    <ligand>
        <name>substrate</name>
    </ligand>
</feature>
<dbReference type="Gene3D" id="3.90.850.10">
    <property type="entry name" value="Fumarylacetoacetase-like, C-terminal domain"/>
    <property type="match status" value="1"/>
</dbReference>
<evidence type="ECO:0000256" key="6">
    <source>
        <dbReference type="ARBA" id="ARBA00022837"/>
    </source>
</evidence>
<keyword evidence="4 12" id="KW-0479">Metal-binding</keyword>
<comment type="catalytic activity">
    <reaction evidence="13">
        <text>4-fumarylacetoacetate + H2O = acetoacetate + fumarate + H(+)</text>
        <dbReference type="Rhea" id="RHEA:10244"/>
        <dbReference type="ChEBI" id="CHEBI:13705"/>
        <dbReference type="ChEBI" id="CHEBI:15377"/>
        <dbReference type="ChEBI" id="CHEBI:15378"/>
        <dbReference type="ChEBI" id="CHEBI:18034"/>
        <dbReference type="ChEBI" id="CHEBI:29806"/>
        <dbReference type="EC" id="3.7.1.2"/>
    </reaction>
</comment>
<dbReference type="GO" id="GO:0006559">
    <property type="term" value="P:L-phenylalanine catabolic process"/>
    <property type="evidence" value="ECO:0007669"/>
    <property type="project" value="UniProtKB-UniRule"/>
</dbReference>
<dbReference type="GO" id="GO:0046872">
    <property type="term" value="F:metal ion binding"/>
    <property type="evidence" value="ECO:0007669"/>
    <property type="project" value="UniProtKB-UniRule"/>
</dbReference>
<keyword evidence="5 13" id="KW-0378">Hydrolase</keyword>
<evidence type="ECO:0000256" key="13">
    <source>
        <dbReference type="RuleBase" id="RU366008"/>
    </source>
</evidence>
<evidence type="ECO:0000256" key="4">
    <source>
        <dbReference type="ARBA" id="ARBA00022723"/>
    </source>
</evidence>
<dbReference type="PANTHER" id="PTHR43069">
    <property type="entry name" value="FUMARYLACETOACETASE"/>
    <property type="match status" value="1"/>
</dbReference>
<evidence type="ECO:0000256" key="1">
    <source>
        <dbReference type="ARBA" id="ARBA00004782"/>
    </source>
</evidence>
<name>A0AAV5GF43_9BASI</name>
<dbReference type="InterPro" id="IPR036462">
    <property type="entry name" value="Fumarylacetoacetase_N_sf"/>
</dbReference>
<feature type="binding site" evidence="12">
    <location>
        <position position="204"/>
    </location>
    <ligand>
        <name>Ca(2+)</name>
        <dbReference type="ChEBI" id="CHEBI:29108"/>
    </ligand>
</feature>
<evidence type="ECO:0000256" key="8">
    <source>
        <dbReference type="ARBA" id="ARBA00022878"/>
    </source>
</evidence>
<keyword evidence="9 13" id="KW-0585">Phenylalanine catabolism</keyword>
<feature type="binding site" evidence="12">
    <location>
        <position position="238"/>
    </location>
    <ligand>
        <name>Mg(2+)</name>
        <dbReference type="ChEBI" id="CHEBI:18420"/>
    </ligand>
</feature>
<feature type="binding site" evidence="12">
    <location>
        <position position="238"/>
    </location>
    <ligand>
        <name>Ca(2+)</name>
        <dbReference type="ChEBI" id="CHEBI:29108"/>
    </ligand>
</feature>
<evidence type="ECO:0000256" key="12">
    <source>
        <dbReference type="PIRSR" id="PIRSR605959-3"/>
    </source>
</evidence>
<evidence type="ECO:0000256" key="9">
    <source>
        <dbReference type="ARBA" id="ARBA00023232"/>
    </source>
</evidence>
<feature type="binding site" evidence="12">
    <location>
        <position position="131"/>
    </location>
    <ligand>
        <name>Ca(2+)</name>
        <dbReference type="ChEBI" id="CHEBI:29108"/>
    </ligand>
</feature>
<keyword evidence="6 12" id="KW-0106">Calcium</keyword>
<evidence type="ECO:0000313" key="17">
    <source>
        <dbReference type="Proteomes" id="UP001342314"/>
    </source>
</evidence>
<dbReference type="InterPro" id="IPR005959">
    <property type="entry name" value="Fumarylacetoacetase"/>
</dbReference>
<keyword evidence="7 12" id="KW-0460">Magnesium</keyword>
<dbReference type="SUPFAM" id="SSF63433">
    <property type="entry name" value="Fumarylacetoacetate hydrolase, FAH, N-terminal domain"/>
    <property type="match status" value="1"/>
</dbReference>
<dbReference type="InterPro" id="IPR015377">
    <property type="entry name" value="Fumarylacetoacetase_N"/>
</dbReference>
<feature type="binding site" evidence="12">
    <location>
        <position position="206"/>
    </location>
    <ligand>
        <name>Ca(2+)</name>
        <dbReference type="ChEBI" id="CHEBI:29108"/>
    </ligand>
</feature>
<dbReference type="GO" id="GO:0004334">
    <property type="term" value="F:fumarylacetoacetase activity"/>
    <property type="evidence" value="ECO:0007669"/>
    <property type="project" value="UniProtKB-UniRule"/>
</dbReference>
<dbReference type="AlphaFoldDB" id="A0AAV5GF43"/>
<dbReference type="GO" id="GO:0006572">
    <property type="term" value="P:L-tyrosine catabolic process"/>
    <property type="evidence" value="ECO:0007669"/>
    <property type="project" value="UniProtKB-UniRule"/>
</dbReference>
<comment type="cofactor">
    <cofactor evidence="13">
        <name>Mg(2+)</name>
        <dbReference type="ChEBI" id="CHEBI:18420"/>
    </cofactor>
    <cofactor evidence="13">
        <name>Ca(2+)</name>
        <dbReference type="ChEBI" id="CHEBI:29108"/>
    </cofactor>
</comment>
<dbReference type="GO" id="GO:1902000">
    <property type="term" value="P:homogentisate catabolic process"/>
    <property type="evidence" value="ECO:0007669"/>
    <property type="project" value="TreeGrafter"/>
</dbReference>